<reference evidence="3" key="1">
    <citation type="submission" date="2022-11" db="UniProtKB">
        <authorList>
            <consortium name="WormBaseParasite"/>
        </authorList>
    </citation>
    <scope>IDENTIFICATION</scope>
</reference>
<protein>
    <submittedName>
        <fullName evidence="3">Uncharacterized protein</fullName>
    </submittedName>
</protein>
<name>A0A914XHW0_9BILA</name>
<keyword evidence="2" id="KW-1185">Reference proteome</keyword>
<feature type="transmembrane region" description="Helical" evidence="1">
    <location>
        <begin position="34"/>
        <end position="53"/>
    </location>
</feature>
<proteinExistence type="predicted"/>
<evidence type="ECO:0000313" key="3">
    <source>
        <dbReference type="WBParaSite" id="PSAMB.scaffold841size40474.g9183.t1"/>
    </source>
</evidence>
<feature type="transmembrane region" description="Helical" evidence="1">
    <location>
        <begin position="59"/>
        <end position="79"/>
    </location>
</feature>
<keyword evidence="1" id="KW-0472">Membrane</keyword>
<dbReference type="Proteomes" id="UP000887566">
    <property type="component" value="Unplaced"/>
</dbReference>
<keyword evidence="1" id="KW-0812">Transmembrane</keyword>
<dbReference type="WBParaSite" id="PSAMB.scaffold841size40474.g9183.t1">
    <property type="protein sequence ID" value="PSAMB.scaffold841size40474.g9183.t1"/>
    <property type="gene ID" value="PSAMB.scaffold841size40474.g9183"/>
</dbReference>
<keyword evidence="1" id="KW-1133">Transmembrane helix</keyword>
<accession>A0A914XHW0</accession>
<evidence type="ECO:0000256" key="1">
    <source>
        <dbReference type="SAM" id="Phobius"/>
    </source>
</evidence>
<dbReference type="AlphaFoldDB" id="A0A914XHW0"/>
<evidence type="ECO:0000313" key="2">
    <source>
        <dbReference type="Proteomes" id="UP000887566"/>
    </source>
</evidence>
<sequence length="133" mass="15044">MDIKLQRAQLRHDIRIENASGRSKRRIKKCHRQTSLSVLAISAAASSTSPASLQTIAAAMQLTLLIALIVCLLCQLTAATNENTQGQHFVKHPGGKRMDLNRLRFWRQNQPSKQKKNDENVDYQEYHFMSSLG</sequence>
<organism evidence="2 3">
    <name type="scientific">Plectus sambesii</name>
    <dbReference type="NCBI Taxonomy" id="2011161"/>
    <lineage>
        <taxon>Eukaryota</taxon>
        <taxon>Metazoa</taxon>
        <taxon>Ecdysozoa</taxon>
        <taxon>Nematoda</taxon>
        <taxon>Chromadorea</taxon>
        <taxon>Plectida</taxon>
        <taxon>Plectina</taxon>
        <taxon>Plectoidea</taxon>
        <taxon>Plectidae</taxon>
        <taxon>Plectus</taxon>
    </lineage>
</organism>